<dbReference type="AlphaFoldDB" id="A0AB36R7Y2"/>
<comment type="function">
    <text evidence="6">Part of the ABC transporter complex HmuTUV involved in hemin import. Responsible for energy coupling to the transport system.</text>
</comment>
<comment type="caution">
    <text evidence="8">The sequence shown here is derived from an EMBL/GenBank/DDBJ whole genome shotgun (WGS) entry which is preliminary data.</text>
</comment>
<dbReference type="InterPro" id="IPR017871">
    <property type="entry name" value="ABC_transporter-like_CS"/>
</dbReference>
<dbReference type="SUPFAM" id="SSF52540">
    <property type="entry name" value="P-loop containing nucleoside triphosphate hydrolases"/>
    <property type="match status" value="1"/>
</dbReference>
<dbReference type="GO" id="GO:0005524">
    <property type="term" value="F:ATP binding"/>
    <property type="evidence" value="ECO:0007669"/>
    <property type="project" value="UniProtKB-KW"/>
</dbReference>
<accession>A0AB36R7Y2</accession>
<keyword evidence="9" id="KW-1185">Reference proteome</keyword>
<dbReference type="Pfam" id="PF00005">
    <property type="entry name" value="ABC_tran"/>
    <property type="match status" value="1"/>
</dbReference>
<evidence type="ECO:0000256" key="4">
    <source>
        <dbReference type="ARBA" id="ARBA00022840"/>
    </source>
</evidence>
<dbReference type="InterPro" id="IPR003439">
    <property type="entry name" value="ABC_transporter-like_ATP-bd"/>
</dbReference>
<evidence type="ECO:0000259" key="7">
    <source>
        <dbReference type="PROSITE" id="PS50893"/>
    </source>
</evidence>
<evidence type="ECO:0000256" key="2">
    <source>
        <dbReference type="ARBA" id="ARBA00022448"/>
    </source>
</evidence>
<evidence type="ECO:0000256" key="6">
    <source>
        <dbReference type="ARBA" id="ARBA00037066"/>
    </source>
</evidence>
<feature type="domain" description="ABC transporter" evidence="7">
    <location>
        <begin position="8"/>
        <end position="238"/>
    </location>
</feature>
<dbReference type="GO" id="GO:0016887">
    <property type="term" value="F:ATP hydrolysis activity"/>
    <property type="evidence" value="ECO:0007669"/>
    <property type="project" value="InterPro"/>
</dbReference>
<evidence type="ECO:0000256" key="1">
    <source>
        <dbReference type="ARBA" id="ARBA00005417"/>
    </source>
</evidence>
<keyword evidence="3" id="KW-0547">Nucleotide-binding</keyword>
<proteinExistence type="inferred from homology"/>
<protein>
    <submittedName>
        <fullName evidence="8">Iron ABC transporter</fullName>
    </submittedName>
</protein>
<keyword evidence="4" id="KW-0067">ATP-binding</keyword>
<sequence>MDASQPLLEARELSATANGQCLVSAVSLSVAAGDRLAIIGPNGAGKTTLLRMLCGTLRPSAGDVRFSGRRLETFSAAERALHMAVVGQTDQPDPRLAVIDYVELGRVPHAGLRRRSEQRDIAVEALRRTGLLPLLGRTIGSLSGGERQRAQLARAVAQEPKILFLDEPTNHLDPRARSELLELVSQFGMTVVAVLHDLSLVTPFATRVAVMNEARLQAFAGPREALTKQLIRQIFGVDVLRLRHPTEDRELTVFDVPNRASSHSDLTKEQYS</sequence>
<organism evidence="8 9">
    <name type="scientific">Mesorhizobium mediterraneum</name>
    <dbReference type="NCBI Taxonomy" id="43617"/>
    <lineage>
        <taxon>Bacteria</taxon>
        <taxon>Pseudomonadati</taxon>
        <taxon>Pseudomonadota</taxon>
        <taxon>Alphaproteobacteria</taxon>
        <taxon>Hyphomicrobiales</taxon>
        <taxon>Phyllobacteriaceae</taxon>
        <taxon>Mesorhizobium</taxon>
    </lineage>
</organism>
<dbReference type="RefSeq" id="WP_095485606.1">
    <property type="nucleotide sequence ID" value="NZ_CP088151.1"/>
</dbReference>
<dbReference type="CDD" id="cd03214">
    <property type="entry name" value="ABC_Iron-Siderophores_B12_Hemin"/>
    <property type="match status" value="1"/>
</dbReference>
<name>A0AB36R7Y2_9HYPH</name>
<keyword evidence="2" id="KW-0813">Transport</keyword>
<dbReference type="EMBL" id="NPKI01000018">
    <property type="protein sequence ID" value="PAQ00932.1"/>
    <property type="molecule type" value="Genomic_DNA"/>
</dbReference>
<dbReference type="PROSITE" id="PS50893">
    <property type="entry name" value="ABC_TRANSPORTER_2"/>
    <property type="match status" value="1"/>
</dbReference>
<dbReference type="SMART" id="SM00382">
    <property type="entry name" value="AAA"/>
    <property type="match status" value="1"/>
</dbReference>
<comment type="similarity">
    <text evidence="1">Belongs to the ABC transporter superfamily.</text>
</comment>
<dbReference type="Gene3D" id="3.40.50.300">
    <property type="entry name" value="P-loop containing nucleotide triphosphate hydrolases"/>
    <property type="match status" value="1"/>
</dbReference>
<reference evidence="9" key="1">
    <citation type="submission" date="2017-08" db="EMBL/GenBank/DDBJ databases">
        <title>Mesorhizobium wenxinae sp. nov., a novel rhizobial species isolated from root nodules of chickpea (Cicer arietinum L.).</title>
        <authorList>
            <person name="Zhang J."/>
        </authorList>
    </citation>
    <scope>NUCLEOTIDE SEQUENCE [LARGE SCALE GENOMIC DNA]</scope>
    <source>
        <strain evidence="9">USDA 3392</strain>
    </source>
</reference>
<dbReference type="PANTHER" id="PTHR42794">
    <property type="entry name" value="HEMIN IMPORT ATP-BINDING PROTEIN HMUV"/>
    <property type="match status" value="1"/>
</dbReference>
<dbReference type="PROSITE" id="PS00211">
    <property type="entry name" value="ABC_TRANSPORTER_1"/>
    <property type="match status" value="1"/>
</dbReference>
<dbReference type="PANTHER" id="PTHR42794:SF1">
    <property type="entry name" value="HEMIN IMPORT ATP-BINDING PROTEIN HMUV"/>
    <property type="match status" value="1"/>
</dbReference>
<dbReference type="Proteomes" id="UP000216215">
    <property type="component" value="Unassembled WGS sequence"/>
</dbReference>
<gene>
    <name evidence="8" type="ORF">CIT25_16370</name>
</gene>
<dbReference type="InterPro" id="IPR027417">
    <property type="entry name" value="P-loop_NTPase"/>
</dbReference>
<evidence type="ECO:0000313" key="8">
    <source>
        <dbReference type="EMBL" id="PAQ00932.1"/>
    </source>
</evidence>
<evidence type="ECO:0000313" key="9">
    <source>
        <dbReference type="Proteomes" id="UP000216215"/>
    </source>
</evidence>
<evidence type="ECO:0000256" key="5">
    <source>
        <dbReference type="ARBA" id="ARBA00022967"/>
    </source>
</evidence>
<evidence type="ECO:0000256" key="3">
    <source>
        <dbReference type="ARBA" id="ARBA00022741"/>
    </source>
</evidence>
<dbReference type="InterPro" id="IPR003593">
    <property type="entry name" value="AAA+_ATPase"/>
</dbReference>
<keyword evidence="5" id="KW-1278">Translocase</keyword>